<keyword evidence="1" id="KW-1133">Transmembrane helix</keyword>
<feature type="domain" description="Fatty acid desaturase" evidence="2">
    <location>
        <begin position="71"/>
        <end position="256"/>
    </location>
</feature>
<organism evidence="3 4">
    <name type="scientific">Paludisphaera borealis</name>
    <dbReference type="NCBI Taxonomy" id="1387353"/>
    <lineage>
        <taxon>Bacteria</taxon>
        <taxon>Pseudomonadati</taxon>
        <taxon>Planctomycetota</taxon>
        <taxon>Planctomycetia</taxon>
        <taxon>Isosphaerales</taxon>
        <taxon>Isosphaeraceae</taxon>
        <taxon>Paludisphaera</taxon>
    </lineage>
</organism>
<dbReference type="InterPro" id="IPR012171">
    <property type="entry name" value="Fatty_acid_desaturase"/>
</dbReference>
<feature type="transmembrane region" description="Helical" evidence="1">
    <location>
        <begin position="208"/>
        <end position="230"/>
    </location>
</feature>
<dbReference type="Proteomes" id="UP000186309">
    <property type="component" value="Chromosome"/>
</dbReference>
<dbReference type="PANTHER" id="PTHR19353">
    <property type="entry name" value="FATTY ACID DESATURASE 2"/>
    <property type="match status" value="1"/>
</dbReference>
<dbReference type="STRING" id="1387353.BSF38_00469"/>
<evidence type="ECO:0000313" key="4">
    <source>
        <dbReference type="Proteomes" id="UP000186309"/>
    </source>
</evidence>
<evidence type="ECO:0000256" key="1">
    <source>
        <dbReference type="SAM" id="Phobius"/>
    </source>
</evidence>
<dbReference type="GO" id="GO:0016020">
    <property type="term" value="C:membrane"/>
    <property type="evidence" value="ECO:0007669"/>
    <property type="project" value="TreeGrafter"/>
</dbReference>
<protein>
    <recommendedName>
        <fullName evidence="2">Fatty acid desaturase domain-containing protein</fullName>
    </recommendedName>
</protein>
<dbReference type="GO" id="GO:0016717">
    <property type="term" value="F:oxidoreductase activity, acting on paired donors, with oxidation of a pair of donors resulting in the reduction of molecular oxygen to two molecules of water"/>
    <property type="evidence" value="ECO:0007669"/>
    <property type="project" value="TreeGrafter"/>
</dbReference>
<keyword evidence="1" id="KW-0472">Membrane</keyword>
<evidence type="ECO:0000313" key="3">
    <source>
        <dbReference type="EMBL" id="APW59055.1"/>
    </source>
</evidence>
<feature type="domain" description="Fatty acid desaturase" evidence="2">
    <location>
        <begin position="268"/>
        <end position="397"/>
    </location>
</feature>
<accession>A0A1U7CJE5</accession>
<proteinExistence type="predicted"/>
<reference evidence="4" key="1">
    <citation type="submission" date="2016-12" db="EMBL/GenBank/DDBJ databases">
        <title>Comparative genomics of four Isosphaeraceae planctomycetes: a common pool of plasmids and glycoside hydrolase genes.</title>
        <authorList>
            <person name="Ivanova A."/>
        </authorList>
    </citation>
    <scope>NUCLEOTIDE SEQUENCE [LARGE SCALE GENOMIC DNA]</scope>
    <source>
        <strain evidence="4">PX4</strain>
    </source>
</reference>
<gene>
    <name evidence="3" type="ORF">BSF38_00469</name>
</gene>
<feature type="transmembrane region" description="Helical" evidence="1">
    <location>
        <begin position="306"/>
        <end position="328"/>
    </location>
</feature>
<dbReference type="Pfam" id="PF00487">
    <property type="entry name" value="FA_desaturase"/>
    <property type="match status" value="2"/>
</dbReference>
<feature type="transmembrane region" description="Helical" evidence="1">
    <location>
        <begin position="242"/>
        <end position="261"/>
    </location>
</feature>
<name>A0A1U7CJE5_9BACT</name>
<feature type="transmembrane region" description="Helical" evidence="1">
    <location>
        <begin position="33"/>
        <end position="54"/>
    </location>
</feature>
<feature type="transmembrane region" description="Helical" evidence="1">
    <location>
        <begin position="60"/>
        <end position="81"/>
    </location>
</feature>
<dbReference type="PANTHER" id="PTHR19353:SF19">
    <property type="entry name" value="DELTA(5) FATTY ACID DESATURASE C-RELATED"/>
    <property type="match status" value="1"/>
</dbReference>
<feature type="transmembrane region" description="Helical" evidence="1">
    <location>
        <begin position="282"/>
        <end position="300"/>
    </location>
</feature>
<sequence>MSVSEVVVRPAFDDVVLQRRIMRLRQADNVTNLLYLAREYACLIVAIGTTVAFAESRAAWGLSWLWNIPIFAAAIVVVGALQHRLAGLGHESSHYTFLKNRFLNDLIPDLFCMFPLMTSVHFYRVFHMAHHQYTNDPERDPDLLNLGRGKRAFEFPMSRSRFIAVVYFCMFVAPLRFAEYQFAYMTVNTLGKGKSIYRRRDGADHGRFEIYIPRLATALGVLYVVGLNILFGWMRTTHQPGWIVPAGLLAGTLATLILRALPDWAVFQSPFRQVYSTRFSGAARLWFFTVAFIVLSLLRYQTDGRSAMYVILLWFVPMLTTFPFFMLLRDVYQHSNADTGRLTNSRVFFADPFTRWAVFVYGQDMHIPHHLFPAIPHYRLAELHELLKETHDAYGAQVVECHGTFVGDDAHPTILDEMTKPRAPFGRGEPVTS</sequence>
<feature type="transmembrane region" description="Helical" evidence="1">
    <location>
        <begin position="162"/>
        <end position="187"/>
    </location>
</feature>
<keyword evidence="4" id="KW-1185">Reference proteome</keyword>
<dbReference type="AlphaFoldDB" id="A0A1U7CJE5"/>
<dbReference type="GO" id="GO:0008610">
    <property type="term" value="P:lipid biosynthetic process"/>
    <property type="evidence" value="ECO:0007669"/>
    <property type="project" value="UniProtKB-ARBA"/>
</dbReference>
<keyword evidence="1" id="KW-0812">Transmembrane</keyword>
<dbReference type="KEGG" id="pbor:BSF38_00469"/>
<evidence type="ECO:0000259" key="2">
    <source>
        <dbReference type="Pfam" id="PF00487"/>
    </source>
</evidence>
<dbReference type="InterPro" id="IPR005804">
    <property type="entry name" value="FA_desaturase_dom"/>
</dbReference>
<dbReference type="RefSeq" id="WP_076343281.1">
    <property type="nucleotide sequence ID" value="NZ_CP019082.1"/>
</dbReference>
<dbReference type="EMBL" id="CP019082">
    <property type="protein sequence ID" value="APW59055.1"/>
    <property type="molecule type" value="Genomic_DNA"/>
</dbReference>